<dbReference type="AlphaFoldDB" id="G0IV57"/>
<evidence type="ECO:0000313" key="1">
    <source>
        <dbReference type="EMBL" id="AEL27048.1"/>
    </source>
</evidence>
<dbReference type="EMBL" id="CP002955">
    <property type="protein sequence ID" value="AEL27048.1"/>
    <property type="molecule type" value="Genomic_DNA"/>
</dbReference>
<dbReference type="KEGG" id="cmr:Cycma_3325"/>
<protein>
    <submittedName>
        <fullName evidence="1">Uncharacterized protein</fullName>
    </submittedName>
</protein>
<keyword evidence="2" id="KW-1185">Reference proteome</keyword>
<dbReference type="RefSeq" id="WP_014021338.1">
    <property type="nucleotide sequence ID" value="NC_015914.1"/>
</dbReference>
<dbReference type="Proteomes" id="UP000001635">
    <property type="component" value="Chromosome"/>
</dbReference>
<proteinExistence type="predicted"/>
<dbReference type="eggNOG" id="ENOG5033IQ2">
    <property type="taxonomic scope" value="Bacteria"/>
</dbReference>
<name>G0IV57_CYCMS</name>
<gene>
    <name evidence="1" type="ordered locus">Cycma_3325</name>
</gene>
<sequence>MKKLSLIFLVSTSCLFSCTDNSEIPQISPSIDRIEMEAEGGIQEIDFSTAEWKIDRIENVISNVKIFGDIFSLQNEMINENVLLELEGVGRLEALWPNKGFVIGRIGLDKLEIRVQENSSGDPFEFRIILATENTERAITISQKASQGYQFKELDYFIGDGDGDSLYWKRGSTLKLTMVDSQEMEFTPIGGVDPLSSYLFRSDYNDAFVWIKSDSVEVKLPAHFQDGKIYYSDEKGIYTENLQSELSEYSNLMESITVPPGYSEFRSEYEMRRRILSYRLILTNNRTEEEKTIVGKIIQIAPTGNYKVVQVE</sequence>
<accession>G0IV57</accession>
<organism evidence="1 2">
    <name type="scientific">Cyclobacterium marinum (strain ATCC 25205 / DSM 745 / LMG 13164 / NCIMB 1802)</name>
    <name type="common">Flectobacillus marinus</name>
    <dbReference type="NCBI Taxonomy" id="880070"/>
    <lineage>
        <taxon>Bacteria</taxon>
        <taxon>Pseudomonadati</taxon>
        <taxon>Bacteroidota</taxon>
        <taxon>Cytophagia</taxon>
        <taxon>Cytophagales</taxon>
        <taxon>Cyclobacteriaceae</taxon>
        <taxon>Cyclobacterium</taxon>
    </lineage>
</organism>
<evidence type="ECO:0000313" key="2">
    <source>
        <dbReference type="Proteomes" id="UP000001635"/>
    </source>
</evidence>
<dbReference type="OrthoDB" id="1322980at2"/>
<dbReference type="HOGENOM" id="CLU_890589_0_0_10"/>
<reference evidence="2" key="1">
    <citation type="submission" date="2011-07" db="EMBL/GenBank/DDBJ databases">
        <title>The complete genome of Cyclobacterium marinum DSM 745.</title>
        <authorList>
            <person name="Lucas S."/>
            <person name="Han J."/>
            <person name="Lapidus A."/>
            <person name="Bruce D."/>
            <person name="Goodwin L."/>
            <person name="Pitluck S."/>
            <person name="Peters L."/>
            <person name="Kyrpides N."/>
            <person name="Mavromatis K."/>
            <person name="Ivanova N."/>
            <person name="Ovchinnikova G."/>
            <person name="Chertkov O."/>
            <person name="Detter J.C."/>
            <person name="Tapia R."/>
            <person name="Han C."/>
            <person name="Land M."/>
            <person name="Hauser L."/>
            <person name="Markowitz V."/>
            <person name="Cheng J.-F."/>
            <person name="Hugenholtz P."/>
            <person name="Woyke T."/>
            <person name="Wu D."/>
            <person name="Tindall B."/>
            <person name="Schuetze A."/>
            <person name="Brambilla E."/>
            <person name="Klenk H.-P."/>
            <person name="Eisen J.A."/>
        </authorList>
    </citation>
    <scope>NUCLEOTIDE SEQUENCE [LARGE SCALE GENOMIC DNA]</scope>
    <source>
        <strain evidence="2">ATCC 25205 / DSM 745 / LMG 13164 / NCIMB 1802</strain>
    </source>
</reference>